<dbReference type="AlphaFoldDB" id="A0A5K3FUD1"/>
<proteinExistence type="predicted"/>
<dbReference type="PANTHER" id="PTHR38681:SF1">
    <property type="entry name" value="RETROVIRUS-RELATED POL POLYPROTEIN FROM TRANSPOSON 412-LIKE PROTEIN"/>
    <property type="match status" value="1"/>
</dbReference>
<dbReference type="PANTHER" id="PTHR38681">
    <property type="entry name" value="RETROVIRUS-RELATED POL POLYPROTEIN FROM TRANSPOSON 412-LIKE PROTEIN-RELATED"/>
    <property type="match status" value="1"/>
</dbReference>
<reference evidence="1" key="1">
    <citation type="submission" date="2019-11" db="UniProtKB">
        <authorList>
            <consortium name="WormBaseParasite"/>
        </authorList>
    </citation>
    <scope>IDENTIFICATION</scope>
</reference>
<evidence type="ECO:0000313" key="1">
    <source>
        <dbReference type="WBParaSite" id="MCU_011607-RA"/>
    </source>
</evidence>
<organism evidence="1">
    <name type="scientific">Mesocestoides corti</name>
    <name type="common">Flatworm</name>
    <dbReference type="NCBI Taxonomy" id="53468"/>
    <lineage>
        <taxon>Eukaryota</taxon>
        <taxon>Metazoa</taxon>
        <taxon>Spiralia</taxon>
        <taxon>Lophotrochozoa</taxon>
        <taxon>Platyhelminthes</taxon>
        <taxon>Cestoda</taxon>
        <taxon>Eucestoda</taxon>
        <taxon>Cyclophyllidea</taxon>
        <taxon>Mesocestoididae</taxon>
        <taxon>Mesocestoides</taxon>
    </lineage>
</organism>
<dbReference type="Gene3D" id="1.10.3380.30">
    <property type="match status" value="1"/>
</dbReference>
<protein>
    <submittedName>
        <fullName evidence="1">Uncharacterized protein</fullName>
    </submittedName>
</protein>
<name>A0A5K3FUD1_MESCO</name>
<accession>A0A5K3FUD1</accession>
<dbReference type="WBParaSite" id="MCU_011607-RA">
    <property type="protein sequence ID" value="MCU_011607-RA"/>
    <property type="gene ID" value="MCU_011607"/>
</dbReference>
<sequence>MNKLKGTQPRIQSIILFTPEELPTSTHVFIRRDAVRQPLQPIYDGPFRVLRREEKVFIVDHNGKEDAVSVDRLKPTSFDMETSPNNKPQLQPNSVSLGNKKAVTTTRSAPFQVLQRRDHSRAKPTAYLRKTSADVKVRLILSLRERIVVSRVYSTSESDRFASDMAPLSRNMAPAVQILNSPLIHTNMYLGLTSHLDLDVSAVMTYTSELKPRARGTGSPRDDAAGEAACEIPKVGVFASEVLFDDGAMSHLEPTELAIVSSAFVGDHNVSDYGLPANPENLNAVCEAVYEKLLEVRKQFCL</sequence>